<dbReference type="Proteomes" id="UP000688137">
    <property type="component" value="Unassembled WGS sequence"/>
</dbReference>
<dbReference type="AlphaFoldDB" id="A0A8S1L9C6"/>
<organism evidence="1 2">
    <name type="scientific">Paramecium primaurelia</name>
    <dbReference type="NCBI Taxonomy" id="5886"/>
    <lineage>
        <taxon>Eukaryota</taxon>
        <taxon>Sar</taxon>
        <taxon>Alveolata</taxon>
        <taxon>Ciliophora</taxon>
        <taxon>Intramacronucleata</taxon>
        <taxon>Oligohymenophorea</taxon>
        <taxon>Peniculida</taxon>
        <taxon>Parameciidae</taxon>
        <taxon>Paramecium</taxon>
    </lineage>
</organism>
<name>A0A8S1L9C6_PARPR</name>
<evidence type="ECO:0000313" key="2">
    <source>
        <dbReference type="Proteomes" id="UP000688137"/>
    </source>
</evidence>
<evidence type="ECO:0000313" key="1">
    <source>
        <dbReference type="EMBL" id="CAD8062283.1"/>
    </source>
</evidence>
<gene>
    <name evidence="1" type="ORF">PPRIM_AZ9-3.1.T0330059</name>
</gene>
<accession>A0A8S1L9C6</accession>
<sequence>METSQAQKDLEILQQKSISLSQNLEQLWLEFNQQQEMLKLIISKNQYTISKQSKKFKKVIRFVIPYLELKQVFQMRLLSKEYRKIISNEKKTINQMINYQIEKNKENIYEFNIIDKTSRELYMYIVKLNYYGQKVKETVLPKEFQGILKQISDPSQIYAIQVASKFQYPQKKIAYQNTIQKEILDNYCKIAYHPTWYGNTNLVAEFEKYRKEILRQKHLKQLQQLKPIVDNL</sequence>
<keyword evidence="2" id="KW-1185">Reference proteome</keyword>
<protein>
    <submittedName>
        <fullName evidence="1">Uncharacterized protein</fullName>
    </submittedName>
</protein>
<dbReference type="EMBL" id="CAJJDM010000032">
    <property type="protein sequence ID" value="CAD8062283.1"/>
    <property type="molecule type" value="Genomic_DNA"/>
</dbReference>
<proteinExistence type="predicted"/>
<reference evidence="1" key="1">
    <citation type="submission" date="2021-01" db="EMBL/GenBank/DDBJ databases">
        <authorList>
            <consortium name="Genoscope - CEA"/>
            <person name="William W."/>
        </authorList>
    </citation>
    <scope>NUCLEOTIDE SEQUENCE</scope>
</reference>
<dbReference type="OMA" id="NYCKIAY"/>
<comment type="caution">
    <text evidence="1">The sequence shown here is derived from an EMBL/GenBank/DDBJ whole genome shotgun (WGS) entry which is preliminary data.</text>
</comment>